<sequence>MNGQSNNATLGFRNLVFLLNVLAFLGCADKKKPTTSTITNPVAVTSDTNTSQPVSNVSETQIYVKNNVAGSDTWQYSNRVDKEKRTVYKASITSPKLLEFEFPYSGGSVATLTLRKRESDTHVYIQVSKGQFNRSFQGGNARIRFDGRPPVNYSFSAAENGSANVIFFDSEKALIKQLKSSRSMVVDVEFAGQGTRQIMFRIANLKWNY</sequence>
<dbReference type="Proteomes" id="UP000598820">
    <property type="component" value="Unassembled WGS sequence"/>
</dbReference>
<name>A0A926XZV6_9BACT</name>
<protein>
    <submittedName>
        <fullName evidence="1">Uncharacterized protein</fullName>
    </submittedName>
</protein>
<keyword evidence="2" id="KW-1185">Reference proteome</keyword>
<dbReference type="RefSeq" id="WP_190885062.1">
    <property type="nucleotide sequence ID" value="NZ_JACWZY010000001.1"/>
</dbReference>
<reference evidence="1" key="1">
    <citation type="submission" date="2020-09" db="EMBL/GenBank/DDBJ databases">
        <authorList>
            <person name="Kim M.K."/>
        </authorList>
    </citation>
    <scope>NUCLEOTIDE SEQUENCE</scope>
    <source>
        <strain evidence="1">BT702</strain>
    </source>
</reference>
<evidence type="ECO:0000313" key="1">
    <source>
        <dbReference type="EMBL" id="MBD2699201.1"/>
    </source>
</evidence>
<dbReference type="AlphaFoldDB" id="A0A926XZV6"/>
<gene>
    <name evidence="1" type="ORF">IC229_01040</name>
</gene>
<organism evidence="1 2">
    <name type="scientific">Spirosoma profusum</name>
    <dbReference type="NCBI Taxonomy" id="2771354"/>
    <lineage>
        <taxon>Bacteria</taxon>
        <taxon>Pseudomonadati</taxon>
        <taxon>Bacteroidota</taxon>
        <taxon>Cytophagia</taxon>
        <taxon>Cytophagales</taxon>
        <taxon>Cytophagaceae</taxon>
        <taxon>Spirosoma</taxon>
    </lineage>
</organism>
<dbReference type="EMBL" id="JACWZY010000001">
    <property type="protein sequence ID" value="MBD2699201.1"/>
    <property type="molecule type" value="Genomic_DNA"/>
</dbReference>
<accession>A0A926XZV6</accession>
<comment type="caution">
    <text evidence="1">The sequence shown here is derived from an EMBL/GenBank/DDBJ whole genome shotgun (WGS) entry which is preliminary data.</text>
</comment>
<evidence type="ECO:0000313" key="2">
    <source>
        <dbReference type="Proteomes" id="UP000598820"/>
    </source>
</evidence>
<proteinExistence type="predicted"/>